<dbReference type="OrthoDB" id="2871523at2"/>
<proteinExistence type="predicted"/>
<protein>
    <recommendedName>
        <fullName evidence="3">Glyoxalase/fosfomycin resistance/dioxygenase domain-containing protein</fullName>
    </recommendedName>
</protein>
<dbReference type="SUPFAM" id="SSF54593">
    <property type="entry name" value="Glyoxalase/Bleomycin resistance protein/Dihydroxybiphenyl dioxygenase"/>
    <property type="match status" value="1"/>
</dbReference>
<name>A0A6N8KX66_9SPHI</name>
<reference evidence="1 2" key="1">
    <citation type="submission" date="2019-12" db="EMBL/GenBank/DDBJ databases">
        <authorList>
            <person name="Dong K."/>
        </authorList>
    </citation>
    <scope>NUCLEOTIDE SEQUENCE [LARGE SCALE GENOMIC DNA]</scope>
    <source>
        <strain evidence="1 2">JCM 31225</strain>
    </source>
</reference>
<keyword evidence="2" id="KW-1185">Reference proteome</keyword>
<evidence type="ECO:0000313" key="2">
    <source>
        <dbReference type="Proteomes" id="UP000435036"/>
    </source>
</evidence>
<gene>
    <name evidence="1" type="ORF">GQF63_08530</name>
</gene>
<evidence type="ECO:0000313" key="1">
    <source>
        <dbReference type="EMBL" id="MVZ62063.1"/>
    </source>
</evidence>
<sequence length="127" mass="14460">MLDIRFQPIAQFCLWIPWDSYSETVHFYQNILLLDVEEIPQDHERFKRFTIQLAEHKLAVYAASWITQASFGFALQTAQLEQAKAYLAVNEVKAAADFEAALPSSTWIQDPAGNTLVLQATSPEKQD</sequence>
<accession>A0A6N8KX66</accession>
<dbReference type="RefSeq" id="WP_160368803.1">
    <property type="nucleotide sequence ID" value="NZ_WSQA01000005.1"/>
</dbReference>
<dbReference type="Proteomes" id="UP000435036">
    <property type="component" value="Unassembled WGS sequence"/>
</dbReference>
<dbReference type="EMBL" id="WSQA01000005">
    <property type="protein sequence ID" value="MVZ62063.1"/>
    <property type="molecule type" value="Genomic_DNA"/>
</dbReference>
<evidence type="ECO:0008006" key="3">
    <source>
        <dbReference type="Google" id="ProtNLM"/>
    </source>
</evidence>
<organism evidence="1 2">
    <name type="scientific">Sphingobacterium humi</name>
    <dbReference type="NCBI Taxonomy" id="1796905"/>
    <lineage>
        <taxon>Bacteria</taxon>
        <taxon>Pseudomonadati</taxon>
        <taxon>Bacteroidota</taxon>
        <taxon>Sphingobacteriia</taxon>
        <taxon>Sphingobacteriales</taxon>
        <taxon>Sphingobacteriaceae</taxon>
        <taxon>Sphingobacterium</taxon>
    </lineage>
</organism>
<comment type="caution">
    <text evidence="1">The sequence shown here is derived from an EMBL/GenBank/DDBJ whole genome shotgun (WGS) entry which is preliminary data.</text>
</comment>
<dbReference type="InterPro" id="IPR029068">
    <property type="entry name" value="Glyas_Bleomycin-R_OHBP_Dase"/>
</dbReference>
<dbReference type="Gene3D" id="3.10.180.10">
    <property type="entry name" value="2,3-Dihydroxybiphenyl 1,2-Dioxygenase, domain 1"/>
    <property type="match status" value="1"/>
</dbReference>
<dbReference type="AlphaFoldDB" id="A0A6N8KX66"/>